<dbReference type="EMBL" id="VWYK01019670">
    <property type="protein sequence ID" value="NXR07238.1"/>
    <property type="molecule type" value="Genomic_DNA"/>
</dbReference>
<dbReference type="OrthoDB" id="1729737at2759"/>
<dbReference type="PANTHER" id="PTHR46299:SF1">
    <property type="entry name" value="VON WILLEBRAND FACTOR A DOMAIN-CONTAINING PROTEIN 5B1"/>
    <property type="match status" value="1"/>
</dbReference>
<gene>
    <name evidence="3" type="primary">Vwa5b1_1</name>
    <name evidence="3" type="ORF">SEMFRA_R01883</name>
</gene>
<evidence type="ECO:0000256" key="1">
    <source>
        <dbReference type="SAM" id="MobiDB-lite"/>
    </source>
</evidence>
<accession>A0A7L2I6N0</accession>
<dbReference type="InterPro" id="IPR002035">
    <property type="entry name" value="VWF_A"/>
</dbReference>
<dbReference type="Gene3D" id="3.40.50.410">
    <property type="entry name" value="von Willebrand factor, type A domain"/>
    <property type="match status" value="1"/>
</dbReference>
<proteinExistence type="predicted"/>
<evidence type="ECO:0000313" key="4">
    <source>
        <dbReference type="Proteomes" id="UP000536381"/>
    </source>
</evidence>
<sequence length="285" mass="31587">QESLAIACESIKRIRADMGGTNILSPLKWITRQPLHRGHPRLLFVLTHGAISNTGKVLELLRNHSCSTRCYSFGIGPNACRRLVGGLAAVSRGIAEFLAEGERLQPKMIRLLKKAMVPVLSDVCVEWVFPESTEVLVSPISTSCLFPGDRLVAYSIVCDTSSYISNPRSDKRQRYSMMHSQESGSSVFFHSQEEAAGMESWNHSRDSESCCPTEADTLSHHAGADVKASSRRRAYSTTQIADHEPCKKLPTASDPGTTLVRNPLRKAHLQDLQQISPEPWQVDFQ</sequence>
<dbReference type="Pfam" id="PF13768">
    <property type="entry name" value="VWA_3"/>
    <property type="match status" value="1"/>
</dbReference>
<organism evidence="3 4">
    <name type="scientific">Semnornis frantzii</name>
    <dbReference type="NCBI Taxonomy" id="91796"/>
    <lineage>
        <taxon>Eukaryota</taxon>
        <taxon>Metazoa</taxon>
        <taxon>Chordata</taxon>
        <taxon>Craniata</taxon>
        <taxon>Vertebrata</taxon>
        <taxon>Euteleostomi</taxon>
        <taxon>Archelosauria</taxon>
        <taxon>Archosauria</taxon>
        <taxon>Dinosauria</taxon>
        <taxon>Saurischia</taxon>
        <taxon>Theropoda</taxon>
        <taxon>Coelurosauria</taxon>
        <taxon>Aves</taxon>
        <taxon>Neognathae</taxon>
        <taxon>Neoaves</taxon>
        <taxon>Telluraves</taxon>
        <taxon>Coraciimorphae</taxon>
        <taxon>Piciformes</taxon>
        <taxon>Ramphastidae</taxon>
        <taxon>Semnornis</taxon>
    </lineage>
</organism>
<keyword evidence="4" id="KW-1185">Reference proteome</keyword>
<dbReference type="InterPro" id="IPR036465">
    <property type="entry name" value="vWFA_dom_sf"/>
</dbReference>
<protein>
    <submittedName>
        <fullName evidence="3">VW5B1 protein</fullName>
    </submittedName>
</protein>
<name>A0A7L2I6N0_9PICI</name>
<dbReference type="AlphaFoldDB" id="A0A7L2I6N0"/>
<dbReference type="SUPFAM" id="SSF53300">
    <property type="entry name" value="vWA-like"/>
    <property type="match status" value="1"/>
</dbReference>
<evidence type="ECO:0000259" key="2">
    <source>
        <dbReference type="Pfam" id="PF13768"/>
    </source>
</evidence>
<dbReference type="InterPro" id="IPR052627">
    <property type="entry name" value="VWA_domain-containing"/>
</dbReference>
<dbReference type="PANTHER" id="PTHR46299">
    <property type="entry name" value="VON WILLEBRAND FACTOR A DOMAIN-CONTAINING PROTEIN 5B2-RELATED"/>
    <property type="match status" value="1"/>
</dbReference>
<comment type="caution">
    <text evidence="3">The sequence shown here is derived from an EMBL/GenBank/DDBJ whole genome shotgun (WGS) entry which is preliminary data.</text>
</comment>
<feature type="non-terminal residue" evidence="3">
    <location>
        <position position="1"/>
    </location>
</feature>
<evidence type="ECO:0000313" key="3">
    <source>
        <dbReference type="EMBL" id="NXR07238.1"/>
    </source>
</evidence>
<feature type="non-terminal residue" evidence="3">
    <location>
        <position position="285"/>
    </location>
</feature>
<feature type="region of interest" description="Disordered" evidence="1">
    <location>
        <begin position="221"/>
        <end position="259"/>
    </location>
</feature>
<reference evidence="3 4" key="1">
    <citation type="submission" date="2019-09" db="EMBL/GenBank/DDBJ databases">
        <title>Bird 10,000 Genomes (B10K) Project - Family phase.</title>
        <authorList>
            <person name="Zhang G."/>
        </authorList>
    </citation>
    <scope>NUCLEOTIDE SEQUENCE [LARGE SCALE GENOMIC DNA]</scope>
    <source>
        <strain evidence="3">B10K-DU-001-42</strain>
        <tissue evidence="3">Muscle</tissue>
    </source>
</reference>
<feature type="domain" description="VWFA" evidence="2">
    <location>
        <begin position="2"/>
        <end position="97"/>
    </location>
</feature>
<dbReference type="Proteomes" id="UP000536381">
    <property type="component" value="Unassembled WGS sequence"/>
</dbReference>